<dbReference type="PANTHER" id="PTHR33375:SF1">
    <property type="entry name" value="CHROMOSOME-PARTITIONING PROTEIN PARB-RELATED"/>
    <property type="match status" value="1"/>
</dbReference>
<dbReference type="InterPro" id="IPR050336">
    <property type="entry name" value="Chromosome_partition/occlusion"/>
</dbReference>
<evidence type="ECO:0000256" key="1">
    <source>
        <dbReference type="ARBA" id="ARBA00006295"/>
    </source>
</evidence>
<dbReference type="NCBIfam" id="TIGR03454">
    <property type="entry name" value="partition_RepB"/>
    <property type="match status" value="1"/>
</dbReference>
<dbReference type="AlphaFoldDB" id="A5FTF8"/>
<dbReference type="EMBL" id="CP000689">
    <property type="protein sequence ID" value="ABQ28890.1"/>
    <property type="molecule type" value="Genomic_DNA"/>
</dbReference>
<dbReference type="GO" id="GO:0005694">
    <property type="term" value="C:chromosome"/>
    <property type="evidence" value="ECO:0007669"/>
    <property type="project" value="TreeGrafter"/>
</dbReference>
<keyword evidence="4" id="KW-1185">Reference proteome</keyword>
<protein>
    <submittedName>
        <fullName evidence="3">ParB-like partition protein</fullName>
    </submittedName>
</protein>
<dbReference type="SMART" id="SM00470">
    <property type="entry name" value="ParB"/>
    <property type="match status" value="1"/>
</dbReference>
<dbReference type="InterPro" id="IPR037972">
    <property type="entry name" value="RepB_N"/>
</dbReference>
<proteinExistence type="inferred from homology"/>
<evidence type="ECO:0000313" key="3">
    <source>
        <dbReference type="EMBL" id="ABQ28890.1"/>
    </source>
</evidence>
<evidence type="ECO:0000313" key="4">
    <source>
        <dbReference type="Proteomes" id="UP000000245"/>
    </source>
</evidence>
<dbReference type="InterPro" id="IPR017819">
    <property type="entry name" value="Plasmid_partition_RepB"/>
</dbReference>
<comment type="similarity">
    <text evidence="1">Belongs to the ParB family.</text>
</comment>
<feature type="domain" description="ParB-like N-terminal" evidence="2">
    <location>
        <begin position="63"/>
        <end position="153"/>
    </location>
</feature>
<name>A5FTF8_ACICJ</name>
<evidence type="ECO:0000259" key="2">
    <source>
        <dbReference type="SMART" id="SM00470"/>
    </source>
</evidence>
<dbReference type="GO" id="GO:0007059">
    <property type="term" value="P:chromosome segregation"/>
    <property type="evidence" value="ECO:0007669"/>
    <property type="project" value="TreeGrafter"/>
</dbReference>
<reference evidence="3 4" key="1">
    <citation type="submission" date="2007-05" db="EMBL/GenBank/DDBJ databases">
        <title>Complete sequence of plasmid1 pACRY01 of Acidiphilium cryptum JF-5.</title>
        <authorList>
            <consortium name="US DOE Joint Genome Institute"/>
            <person name="Copeland A."/>
            <person name="Lucas S."/>
            <person name="Lapidus A."/>
            <person name="Barry K."/>
            <person name="Detter J.C."/>
            <person name="Glavina del Rio T."/>
            <person name="Hammon N."/>
            <person name="Israni S."/>
            <person name="Dalin E."/>
            <person name="Tice H."/>
            <person name="Pitluck S."/>
            <person name="Sims D."/>
            <person name="Brettin T."/>
            <person name="Bruce D."/>
            <person name="Han C."/>
            <person name="Schmutz J."/>
            <person name="Larimer F."/>
            <person name="Land M."/>
            <person name="Hauser L."/>
            <person name="Kyrpides N."/>
            <person name="Kim E."/>
            <person name="Magnuson T."/>
            <person name="Richardson P."/>
        </authorList>
    </citation>
    <scope>NUCLEOTIDE SEQUENCE [LARGE SCALE GENOMIC DNA]</scope>
    <source>
        <strain evidence="4">JF-5</strain>
        <plasmid evidence="4">Plasmid pACRY01</plasmid>
    </source>
</reference>
<dbReference type="Proteomes" id="UP000000245">
    <property type="component" value="Plasmid pACRY01"/>
</dbReference>
<accession>A5FTF8</accession>
<dbReference type="Gene3D" id="1.10.10.2830">
    <property type="match status" value="1"/>
</dbReference>
<dbReference type="Pfam" id="PF07506">
    <property type="entry name" value="RepB"/>
    <property type="match status" value="1"/>
</dbReference>
<dbReference type="HOGENOM" id="CLU_069128_1_0_5"/>
<organism evidence="3 4">
    <name type="scientific">Acidiphilium cryptum (strain JF-5)</name>
    <dbReference type="NCBI Taxonomy" id="349163"/>
    <lineage>
        <taxon>Bacteria</taxon>
        <taxon>Pseudomonadati</taxon>
        <taxon>Pseudomonadota</taxon>
        <taxon>Alphaproteobacteria</taxon>
        <taxon>Acetobacterales</taxon>
        <taxon>Acidocellaceae</taxon>
        <taxon>Acidiphilium</taxon>
    </lineage>
</organism>
<geneLocation type="plasmid" evidence="3 4">
    <name>pACRY01</name>
</geneLocation>
<dbReference type="Pfam" id="PF02195">
    <property type="entry name" value="ParB_N"/>
    <property type="match status" value="1"/>
</dbReference>
<dbReference type="CDD" id="cd16405">
    <property type="entry name" value="RepB_like_N"/>
    <property type="match status" value="1"/>
</dbReference>
<dbReference type="GO" id="GO:0003677">
    <property type="term" value="F:DNA binding"/>
    <property type="evidence" value="ECO:0007669"/>
    <property type="project" value="InterPro"/>
</dbReference>
<dbReference type="KEGG" id="acr:Acry_3275"/>
<dbReference type="InterPro" id="IPR003115">
    <property type="entry name" value="ParB_N"/>
</dbReference>
<dbReference type="SUPFAM" id="SSF109709">
    <property type="entry name" value="KorB DNA-binding domain-like"/>
    <property type="match status" value="1"/>
</dbReference>
<dbReference type="PANTHER" id="PTHR33375">
    <property type="entry name" value="CHROMOSOME-PARTITIONING PROTEIN PARB-RELATED"/>
    <property type="match status" value="1"/>
</dbReference>
<sequence length="322" mass="36092">MGRKHLLEHLISPPETSASAPQAIRKPMPRGVGLVGAMSESVETMVADLRDAKEKLETGDVIVEIDTDLIDPSFITDRIGEDDEMDAFVATIRDQGQRTPILLRPHPESRGRYQIAFGHRRYRALKRLGRPVRAMVKHLTDEELVVAQGQENQDRLDLSYIERALFAARLEARQFQRDVICLALSIDKTEVSRMISIATALPAELVEAIGPAQKTGRRKWMILAKTVKEIRWPTEMERLLQVCKSGGAADSDQRFDLVLKALSRCKSPAQADDQGGGRHSFTVDKKPGVIRIRFDETSLPKDMVEDLMSRVRHVCTSFGAKT</sequence>
<dbReference type="RefSeq" id="WP_011930435.1">
    <property type="nucleotide sequence ID" value="NC_009467.1"/>
</dbReference>
<gene>
    <name evidence="3" type="ordered locus">Acry_3275</name>
</gene>
<keyword evidence="3" id="KW-0614">Plasmid</keyword>
<dbReference type="InterPro" id="IPR011111">
    <property type="entry name" value="Plasmid_RepB"/>
</dbReference>
<dbReference type="Gene3D" id="3.90.1530.30">
    <property type="match status" value="1"/>
</dbReference>
<dbReference type="SUPFAM" id="SSF110849">
    <property type="entry name" value="ParB/Sulfiredoxin"/>
    <property type="match status" value="1"/>
</dbReference>
<dbReference type="NCBIfam" id="TIGR00180">
    <property type="entry name" value="parB_part"/>
    <property type="match status" value="1"/>
</dbReference>
<dbReference type="InterPro" id="IPR004437">
    <property type="entry name" value="ParB/RepB/Spo0J"/>
</dbReference>
<dbReference type="InterPro" id="IPR036086">
    <property type="entry name" value="ParB/Sulfiredoxin_sf"/>
</dbReference>